<dbReference type="PANTHER" id="PTHR43383">
    <property type="entry name" value="NODULIN 6"/>
    <property type="match status" value="1"/>
</dbReference>
<dbReference type="SUPFAM" id="SSF56672">
    <property type="entry name" value="DNA/RNA polymerases"/>
    <property type="match status" value="1"/>
</dbReference>
<dbReference type="AlphaFoldDB" id="A0A2G8JK77"/>
<comment type="caution">
    <text evidence="2">The sequence shown here is derived from an EMBL/GenBank/DDBJ whole genome shotgun (WGS) entry which is preliminary data.</text>
</comment>
<accession>A0A2G8JK77</accession>
<dbReference type="PANTHER" id="PTHR43383:SF2">
    <property type="entry name" value="AMIDOHYDROLASE 2 FAMILY PROTEIN"/>
    <property type="match status" value="1"/>
</dbReference>
<evidence type="ECO:0000313" key="2">
    <source>
        <dbReference type="EMBL" id="PIK36130.1"/>
    </source>
</evidence>
<sequence>AVAHPIQAVCSLDLLPSSHQAFLGKIEQSQIPRTYEEAKSKKEWLDAVRDEKGAMERNHTWDIQELPKGKKAVSSKWVFTIKYKSNGDIERYKARLVARGFTQTYGEDYTDTFAPVAKLHTVRVVLSLATNLTWDLWQMDVKNAFLQGELEEEVYMTPPPGLEDLCKEGQVLRLRKAIYGLKQSPRAWYHKLSSTLTDNGFRKSHSDHTLFTRQNSKGIVGSWFMWMTLSSQEMIRKEFSPQRPS</sequence>
<name>A0A2G8JK77_STIJA</name>
<feature type="domain" description="Reverse transcriptase Ty1/copia-type" evidence="1">
    <location>
        <begin position="58"/>
        <end position="234"/>
    </location>
</feature>
<gene>
    <name evidence="2" type="ORF">BSL78_27042</name>
</gene>
<dbReference type="InterPro" id="IPR013103">
    <property type="entry name" value="RVT_2"/>
</dbReference>
<organism evidence="2 3">
    <name type="scientific">Stichopus japonicus</name>
    <name type="common">Sea cucumber</name>
    <dbReference type="NCBI Taxonomy" id="307972"/>
    <lineage>
        <taxon>Eukaryota</taxon>
        <taxon>Metazoa</taxon>
        <taxon>Echinodermata</taxon>
        <taxon>Eleutherozoa</taxon>
        <taxon>Echinozoa</taxon>
        <taxon>Holothuroidea</taxon>
        <taxon>Aspidochirotacea</taxon>
        <taxon>Aspidochirotida</taxon>
        <taxon>Stichopodidae</taxon>
        <taxon>Apostichopus</taxon>
    </lineage>
</organism>
<reference evidence="2 3" key="1">
    <citation type="journal article" date="2017" name="PLoS Biol.">
        <title>The sea cucumber genome provides insights into morphological evolution and visceral regeneration.</title>
        <authorList>
            <person name="Zhang X."/>
            <person name="Sun L."/>
            <person name="Yuan J."/>
            <person name="Sun Y."/>
            <person name="Gao Y."/>
            <person name="Zhang L."/>
            <person name="Li S."/>
            <person name="Dai H."/>
            <person name="Hamel J.F."/>
            <person name="Liu C."/>
            <person name="Yu Y."/>
            <person name="Liu S."/>
            <person name="Lin W."/>
            <person name="Guo K."/>
            <person name="Jin S."/>
            <person name="Xu P."/>
            <person name="Storey K.B."/>
            <person name="Huan P."/>
            <person name="Zhang T."/>
            <person name="Zhou Y."/>
            <person name="Zhang J."/>
            <person name="Lin C."/>
            <person name="Li X."/>
            <person name="Xing L."/>
            <person name="Huo D."/>
            <person name="Sun M."/>
            <person name="Wang L."/>
            <person name="Mercier A."/>
            <person name="Li F."/>
            <person name="Yang H."/>
            <person name="Xiang J."/>
        </authorList>
    </citation>
    <scope>NUCLEOTIDE SEQUENCE [LARGE SCALE GENOMIC DNA]</scope>
    <source>
        <strain evidence="2">Shaxun</strain>
        <tissue evidence="2">Muscle</tissue>
    </source>
</reference>
<dbReference type="InterPro" id="IPR043502">
    <property type="entry name" value="DNA/RNA_pol_sf"/>
</dbReference>
<evidence type="ECO:0000259" key="1">
    <source>
        <dbReference type="Pfam" id="PF07727"/>
    </source>
</evidence>
<keyword evidence="3" id="KW-1185">Reference proteome</keyword>
<dbReference type="Proteomes" id="UP000230750">
    <property type="component" value="Unassembled WGS sequence"/>
</dbReference>
<dbReference type="STRING" id="307972.A0A2G8JK77"/>
<dbReference type="Pfam" id="PF07727">
    <property type="entry name" value="RVT_2"/>
    <property type="match status" value="1"/>
</dbReference>
<dbReference type="EMBL" id="MRZV01001737">
    <property type="protein sequence ID" value="PIK36130.1"/>
    <property type="molecule type" value="Genomic_DNA"/>
</dbReference>
<evidence type="ECO:0000313" key="3">
    <source>
        <dbReference type="Proteomes" id="UP000230750"/>
    </source>
</evidence>
<dbReference type="OrthoDB" id="421869at2759"/>
<protein>
    <recommendedName>
        <fullName evidence="1">Reverse transcriptase Ty1/copia-type domain-containing protein</fullName>
    </recommendedName>
</protein>
<feature type="non-terminal residue" evidence="2">
    <location>
        <position position="1"/>
    </location>
</feature>
<proteinExistence type="predicted"/>